<dbReference type="SUPFAM" id="SSF52151">
    <property type="entry name" value="FabD/lysophospholipase-like"/>
    <property type="match status" value="1"/>
</dbReference>
<keyword evidence="3 6" id="KW-0808">Transferase</keyword>
<evidence type="ECO:0000256" key="3">
    <source>
        <dbReference type="ARBA" id="ARBA00022679"/>
    </source>
</evidence>
<dbReference type="Gene3D" id="3.30.70.250">
    <property type="entry name" value="Malonyl-CoA ACP transacylase, ACP-binding"/>
    <property type="match status" value="1"/>
</dbReference>
<evidence type="ECO:0000256" key="6">
    <source>
        <dbReference type="PIRNR" id="PIRNR000446"/>
    </source>
</evidence>
<dbReference type="OrthoDB" id="9808564at2"/>
<feature type="active site" evidence="7">
    <location>
        <position position="90"/>
    </location>
</feature>
<dbReference type="SUPFAM" id="SSF55048">
    <property type="entry name" value="Probable ACP-binding domain of malonyl-CoA ACP transacylase"/>
    <property type="match status" value="1"/>
</dbReference>
<dbReference type="EC" id="2.3.1.39" evidence="1 6"/>
<keyword evidence="4 6" id="KW-0012">Acyltransferase</keyword>
<dbReference type="PANTHER" id="PTHR42681">
    <property type="entry name" value="MALONYL-COA-ACYL CARRIER PROTEIN TRANSACYLASE, MITOCHONDRIAL"/>
    <property type="match status" value="1"/>
</dbReference>
<comment type="catalytic activity">
    <reaction evidence="5 6">
        <text>holo-[ACP] + malonyl-CoA = malonyl-[ACP] + CoA</text>
        <dbReference type="Rhea" id="RHEA:41792"/>
        <dbReference type="Rhea" id="RHEA-COMP:9623"/>
        <dbReference type="Rhea" id="RHEA-COMP:9685"/>
        <dbReference type="ChEBI" id="CHEBI:57287"/>
        <dbReference type="ChEBI" id="CHEBI:57384"/>
        <dbReference type="ChEBI" id="CHEBI:64479"/>
        <dbReference type="ChEBI" id="CHEBI:78449"/>
        <dbReference type="EC" id="2.3.1.39"/>
    </reaction>
</comment>
<feature type="domain" description="Malonyl-CoA:ACP transacylase (MAT)" evidence="8">
    <location>
        <begin position="6"/>
        <end position="301"/>
    </location>
</feature>
<organism evidence="9 10">
    <name type="scientific">Paludibacterium purpuratum</name>
    <dbReference type="NCBI Taxonomy" id="1144873"/>
    <lineage>
        <taxon>Bacteria</taxon>
        <taxon>Pseudomonadati</taxon>
        <taxon>Pseudomonadota</taxon>
        <taxon>Betaproteobacteria</taxon>
        <taxon>Neisseriales</taxon>
        <taxon>Chromobacteriaceae</taxon>
        <taxon>Paludibacterium</taxon>
    </lineage>
</organism>
<dbReference type="Gene3D" id="3.40.366.10">
    <property type="entry name" value="Malonyl-Coenzyme A Acyl Carrier Protein, domain 2"/>
    <property type="match status" value="1"/>
</dbReference>
<dbReference type="NCBIfam" id="TIGR00128">
    <property type="entry name" value="fabD"/>
    <property type="match status" value="1"/>
</dbReference>
<proteinExistence type="inferred from homology"/>
<evidence type="ECO:0000313" key="9">
    <source>
        <dbReference type="EMBL" id="TDR82820.1"/>
    </source>
</evidence>
<evidence type="ECO:0000256" key="5">
    <source>
        <dbReference type="ARBA" id="ARBA00048462"/>
    </source>
</evidence>
<evidence type="ECO:0000259" key="8">
    <source>
        <dbReference type="SMART" id="SM00827"/>
    </source>
</evidence>
<gene>
    <name evidence="9" type="ORF">DFP86_101210</name>
</gene>
<evidence type="ECO:0000256" key="2">
    <source>
        <dbReference type="ARBA" id="ARBA00018953"/>
    </source>
</evidence>
<dbReference type="InterPro" id="IPR004410">
    <property type="entry name" value="Malonyl_CoA-ACP_transAc_FabD"/>
</dbReference>
<evidence type="ECO:0000256" key="7">
    <source>
        <dbReference type="PIRSR" id="PIRSR000446-1"/>
    </source>
</evidence>
<protein>
    <recommendedName>
        <fullName evidence="2 6">Malonyl CoA-acyl carrier protein transacylase</fullName>
        <ecNumber evidence="1 6">2.3.1.39</ecNumber>
    </recommendedName>
</protein>
<dbReference type="RefSeq" id="WP_133678145.1">
    <property type="nucleotide sequence ID" value="NZ_SNZP01000001.1"/>
</dbReference>
<dbReference type="FunFam" id="3.30.70.250:FF:000001">
    <property type="entry name" value="Malonyl CoA-acyl carrier protein transacylase"/>
    <property type="match status" value="1"/>
</dbReference>
<evidence type="ECO:0000313" key="10">
    <source>
        <dbReference type="Proteomes" id="UP000295611"/>
    </source>
</evidence>
<dbReference type="SMART" id="SM00827">
    <property type="entry name" value="PKS_AT"/>
    <property type="match status" value="1"/>
</dbReference>
<name>A0A4R7BCM3_9NEIS</name>
<dbReference type="GO" id="GO:0005829">
    <property type="term" value="C:cytosol"/>
    <property type="evidence" value="ECO:0007669"/>
    <property type="project" value="TreeGrafter"/>
</dbReference>
<dbReference type="InterPro" id="IPR024925">
    <property type="entry name" value="Malonyl_CoA-ACP_transAc"/>
</dbReference>
<dbReference type="GO" id="GO:0006633">
    <property type="term" value="P:fatty acid biosynthetic process"/>
    <property type="evidence" value="ECO:0007669"/>
    <property type="project" value="TreeGrafter"/>
</dbReference>
<dbReference type="Pfam" id="PF00698">
    <property type="entry name" value="Acyl_transf_1"/>
    <property type="match status" value="1"/>
</dbReference>
<evidence type="ECO:0000256" key="1">
    <source>
        <dbReference type="ARBA" id="ARBA00013258"/>
    </source>
</evidence>
<sequence length="309" mass="32000">MAFAFLFPGQGSQSLNMMDGFDALPVVRDTFAEASDALGQDLWAMLKADSADAINATVNTQPLMLAAGVATWRAWLASGGARPALLAGHSLGEYSALVAAEALPFADAVRLVRLRAEAMQAAVPEGVGAMAAILGLSDDVIRAACADVAAGEVVEPVNFNSPGQVVIAGHRAAVERAMEACKAAGAKRALPLPVSVPSHCALMKPAAEQLAAALAHVDIQKPVIKVLHNADVAAYDDAAQIRDALVRQLYSPVRWTETVARMAADGIVLMAESGPGKVLAGLAKRIDGNVKCYALTDAASLDTARVELV</sequence>
<dbReference type="InterPro" id="IPR001227">
    <property type="entry name" value="Ac_transferase_dom_sf"/>
</dbReference>
<comment type="caution">
    <text evidence="9">The sequence shown here is derived from an EMBL/GenBank/DDBJ whole genome shotgun (WGS) entry which is preliminary data.</text>
</comment>
<feature type="active site" evidence="7">
    <location>
        <position position="199"/>
    </location>
</feature>
<keyword evidence="10" id="KW-1185">Reference proteome</keyword>
<dbReference type="PANTHER" id="PTHR42681:SF1">
    <property type="entry name" value="MALONYL-COA-ACYL CARRIER PROTEIN TRANSACYLASE, MITOCHONDRIAL"/>
    <property type="match status" value="1"/>
</dbReference>
<comment type="similarity">
    <text evidence="6">Belongs to the fabD family.</text>
</comment>
<dbReference type="InterPro" id="IPR050858">
    <property type="entry name" value="Mal-CoA-ACP_Trans/PKS_FabD"/>
</dbReference>
<dbReference type="PIRSF" id="PIRSF000446">
    <property type="entry name" value="Mct"/>
    <property type="match status" value="1"/>
</dbReference>
<dbReference type="InterPro" id="IPR016035">
    <property type="entry name" value="Acyl_Trfase/lysoPLipase"/>
</dbReference>
<evidence type="ECO:0000256" key="4">
    <source>
        <dbReference type="ARBA" id="ARBA00023315"/>
    </source>
</evidence>
<accession>A0A4R7BCM3</accession>
<dbReference type="AlphaFoldDB" id="A0A4R7BCM3"/>
<dbReference type="Proteomes" id="UP000295611">
    <property type="component" value="Unassembled WGS sequence"/>
</dbReference>
<dbReference type="GO" id="GO:0004314">
    <property type="term" value="F:[acyl-carrier-protein] S-malonyltransferase activity"/>
    <property type="evidence" value="ECO:0007669"/>
    <property type="project" value="UniProtKB-EC"/>
</dbReference>
<reference evidence="9 10" key="1">
    <citation type="submission" date="2019-03" db="EMBL/GenBank/DDBJ databases">
        <title>Genomic Encyclopedia of Type Strains, Phase III (KMG-III): the genomes of soil and plant-associated and newly described type strains.</title>
        <authorList>
            <person name="Whitman W."/>
        </authorList>
    </citation>
    <scope>NUCLEOTIDE SEQUENCE [LARGE SCALE GENOMIC DNA]</scope>
    <source>
        <strain evidence="9 10">CECT 8976</strain>
    </source>
</reference>
<dbReference type="EMBL" id="SNZP01000001">
    <property type="protein sequence ID" value="TDR82820.1"/>
    <property type="molecule type" value="Genomic_DNA"/>
</dbReference>
<dbReference type="InterPro" id="IPR016036">
    <property type="entry name" value="Malonyl_transacylase_ACP-bd"/>
</dbReference>
<dbReference type="InterPro" id="IPR014043">
    <property type="entry name" value="Acyl_transferase_dom"/>
</dbReference>